<dbReference type="PANTHER" id="PTHR30349">
    <property type="entry name" value="PHAGE INTEGRASE-RELATED"/>
    <property type="match status" value="1"/>
</dbReference>
<keyword evidence="15" id="KW-1185">Reference proteome</keyword>
<dbReference type="InterPro" id="IPR044068">
    <property type="entry name" value="CB"/>
</dbReference>
<dbReference type="SUPFAM" id="SSF56349">
    <property type="entry name" value="DNA breaking-rejoining enzymes"/>
    <property type="match status" value="1"/>
</dbReference>
<keyword evidence="4 11" id="KW-0963">Cytoplasm</keyword>
<dbReference type="PROSITE" id="PS51898">
    <property type="entry name" value="TYR_RECOMBINASE"/>
    <property type="match status" value="1"/>
</dbReference>
<keyword evidence="7 11" id="KW-0229">DNA integration</keyword>
<dbReference type="InterPro" id="IPR023009">
    <property type="entry name" value="Tyrosine_recombinase_XerC/XerD"/>
</dbReference>
<feature type="active site" evidence="11">
    <location>
        <position position="298"/>
    </location>
</feature>
<dbReference type="CDD" id="cd00798">
    <property type="entry name" value="INT_XerDC_C"/>
    <property type="match status" value="1"/>
</dbReference>
<reference evidence="14 15" key="1">
    <citation type="submission" date="2014-03" db="EMBL/GenBank/DDBJ databases">
        <title>Genomics of Bifidobacteria.</title>
        <authorList>
            <person name="Ventura M."/>
            <person name="Milani C."/>
            <person name="Lugli G.A."/>
        </authorList>
    </citation>
    <scope>NUCLEOTIDE SEQUENCE [LARGE SCALE GENOMIC DNA]</scope>
    <source>
        <strain evidence="14 15">DSM 23969</strain>
    </source>
</reference>
<dbReference type="STRING" id="1437608.GCA_000771645_01052"/>
<protein>
    <recommendedName>
        <fullName evidence="3 11">Tyrosine recombinase XerD</fullName>
    </recommendedName>
</protein>
<feature type="active site" evidence="11">
    <location>
        <position position="173"/>
    </location>
</feature>
<dbReference type="InterPro" id="IPR002104">
    <property type="entry name" value="Integrase_catalytic"/>
</dbReference>
<proteinExistence type="inferred from homology"/>
<organism evidence="14 15">
    <name type="scientific">Bifidobacterium biavatii DSM 23969</name>
    <dbReference type="NCBI Taxonomy" id="1437608"/>
    <lineage>
        <taxon>Bacteria</taxon>
        <taxon>Bacillati</taxon>
        <taxon>Actinomycetota</taxon>
        <taxon>Actinomycetes</taxon>
        <taxon>Bifidobacteriales</taxon>
        <taxon>Bifidobacteriaceae</taxon>
        <taxon>Bifidobacterium</taxon>
    </lineage>
</organism>
<dbReference type="HAMAP" id="MF_01807">
    <property type="entry name" value="Recomb_XerD"/>
    <property type="match status" value="1"/>
</dbReference>
<comment type="similarity">
    <text evidence="2 11">Belongs to the 'phage' integrase family. XerD subfamily.</text>
</comment>
<dbReference type="InterPro" id="IPR050090">
    <property type="entry name" value="Tyrosine_recombinase_XerCD"/>
</dbReference>
<dbReference type="PROSITE" id="PS51900">
    <property type="entry name" value="CB"/>
    <property type="match status" value="1"/>
</dbReference>
<dbReference type="eggNOG" id="COG4974">
    <property type="taxonomic scope" value="Bacteria"/>
</dbReference>
<evidence type="ECO:0000259" key="13">
    <source>
        <dbReference type="PROSITE" id="PS51900"/>
    </source>
</evidence>
<dbReference type="NCBIfam" id="TIGR02225">
    <property type="entry name" value="recomb_XerD"/>
    <property type="match status" value="1"/>
</dbReference>
<dbReference type="InterPro" id="IPR013762">
    <property type="entry name" value="Integrase-like_cat_sf"/>
</dbReference>
<gene>
    <name evidence="11" type="primary">xerD</name>
    <name evidence="14" type="ORF">BBIA_2107</name>
</gene>
<dbReference type="GO" id="GO:0006313">
    <property type="term" value="P:DNA transposition"/>
    <property type="evidence" value="ECO:0007669"/>
    <property type="project" value="UniProtKB-UniRule"/>
</dbReference>
<evidence type="ECO:0000256" key="11">
    <source>
        <dbReference type="HAMAP-Rule" id="MF_01807"/>
    </source>
</evidence>
<comment type="subunit">
    <text evidence="11">Forms a cyclic heterotetrameric complex composed of two molecules of XerC and two molecules of XerD.</text>
</comment>
<dbReference type="EMBL" id="JGYN01000025">
    <property type="protein sequence ID" value="KFI49326.1"/>
    <property type="molecule type" value="Genomic_DNA"/>
</dbReference>
<dbReference type="GO" id="GO:0003677">
    <property type="term" value="F:DNA binding"/>
    <property type="evidence" value="ECO:0007669"/>
    <property type="project" value="UniProtKB-UniRule"/>
</dbReference>
<dbReference type="Gene3D" id="1.10.443.10">
    <property type="entry name" value="Intergrase catalytic core"/>
    <property type="match status" value="1"/>
</dbReference>
<evidence type="ECO:0000259" key="12">
    <source>
        <dbReference type="PROSITE" id="PS51898"/>
    </source>
</evidence>
<dbReference type="AlphaFoldDB" id="A0A086ZS26"/>
<keyword evidence="6 11" id="KW-0159">Chromosome partition</keyword>
<dbReference type="OrthoDB" id="9801717at2"/>
<evidence type="ECO:0000256" key="2">
    <source>
        <dbReference type="ARBA" id="ARBA00010450"/>
    </source>
</evidence>
<evidence type="ECO:0000256" key="1">
    <source>
        <dbReference type="ARBA" id="ARBA00004496"/>
    </source>
</evidence>
<dbReference type="Proteomes" id="UP000029108">
    <property type="component" value="Unassembled WGS sequence"/>
</dbReference>
<accession>A0A086ZS26</accession>
<dbReference type="InterPro" id="IPR011010">
    <property type="entry name" value="DNA_brk_join_enz"/>
</dbReference>
<evidence type="ECO:0000256" key="10">
    <source>
        <dbReference type="ARBA" id="ARBA00023306"/>
    </source>
</evidence>
<dbReference type="GO" id="GO:0007059">
    <property type="term" value="P:chromosome segregation"/>
    <property type="evidence" value="ECO:0007669"/>
    <property type="project" value="UniProtKB-UniRule"/>
</dbReference>
<feature type="domain" description="Core-binding (CB)" evidence="13">
    <location>
        <begin position="8"/>
        <end position="94"/>
    </location>
</feature>
<dbReference type="Pfam" id="PF00589">
    <property type="entry name" value="Phage_integrase"/>
    <property type="match status" value="1"/>
</dbReference>
<feature type="active site" evidence="11">
    <location>
        <position position="272"/>
    </location>
</feature>
<dbReference type="GO" id="GO:0009037">
    <property type="term" value="F:tyrosine-based site-specific recombinase activity"/>
    <property type="evidence" value="ECO:0007669"/>
    <property type="project" value="UniProtKB-UniRule"/>
</dbReference>
<evidence type="ECO:0000256" key="6">
    <source>
        <dbReference type="ARBA" id="ARBA00022829"/>
    </source>
</evidence>
<evidence type="ECO:0000256" key="4">
    <source>
        <dbReference type="ARBA" id="ARBA00022490"/>
    </source>
</evidence>
<evidence type="ECO:0000256" key="7">
    <source>
        <dbReference type="ARBA" id="ARBA00022908"/>
    </source>
</evidence>
<dbReference type="GO" id="GO:0051301">
    <property type="term" value="P:cell division"/>
    <property type="evidence" value="ECO:0007669"/>
    <property type="project" value="UniProtKB-KW"/>
</dbReference>
<dbReference type="HAMAP" id="MF_01808">
    <property type="entry name" value="Recomb_XerC_XerD"/>
    <property type="match status" value="1"/>
</dbReference>
<feature type="active site" evidence="11">
    <location>
        <position position="197"/>
    </location>
</feature>
<dbReference type="Gene3D" id="1.10.150.130">
    <property type="match status" value="1"/>
</dbReference>
<feature type="domain" description="Tyr recombinase" evidence="12">
    <location>
        <begin position="115"/>
        <end position="320"/>
    </location>
</feature>
<dbReference type="Pfam" id="PF02899">
    <property type="entry name" value="Phage_int_SAM_1"/>
    <property type="match status" value="1"/>
</dbReference>
<evidence type="ECO:0000256" key="5">
    <source>
        <dbReference type="ARBA" id="ARBA00022618"/>
    </source>
</evidence>
<evidence type="ECO:0000256" key="8">
    <source>
        <dbReference type="ARBA" id="ARBA00023125"/>
    </source>
</evidence>
<evidence type="ECO:0000256" key="9">
    <source>
        <dbReference type="ARBA" id="ARBA00023172"/>
    </source>
</evidence>
<dbReference type="InterPro" id="IPR011932">
    <property type="entry name" value="Recomb_XerD"/>
</dbReference>
<comment type="subcellular location">
    <subcellularLocation>
        <location evidence="1 11">Cytoplasm</location>
    </subcellularLocation>
</comment>
<keyword evidence="5 11" id="KW-0132">Cell division</keyword>
<feature type="active site" description="O-(3'-phospho-DNA)-tyrosine intermediate" evidence="11">
    <location>
        <position position="307"/>
    </location>
</feature>
<keyword evidence="9 11" id="KW-0233">DNA recombination</keyword>
<dbReference type="PANTHER" id="PTHR30349:SF81">
    <property type="entry name" value="TYROSINE RECOMBINASE XERC"/>
    <property type="match status" value="1"/>
</dbReference>
<dbReference type="RefSeq" id="WP_033494927.1">
    <property type="nucleotide sequence ID" value="NZ_JDUU01000020.1"/>
</dbReference>
<evidence type="ECO:0000313" key="15">
    <source>
        <dbReference type="Proteomes" id="UP000029108"/>
    </source>
</evidence>
<name>A0A086ZS26_9BIFI</name>
<evidence type="ECO:0000256" key="3">
    <source>
        <dbReference type="ARBA" id="ARBA00015810"/>
    </source>
</evidence>
<comment type="caution">
    <text evidence="14">The sequence shown here is derived from an EMBL/GenBank/DDBJ whole genome shotgun (WGS) entry which is preliminary data.</text>
</comment>
<dbReference type="GO" id="GO:0005737">
    <property type="term" value="C:cytoplasm"/>
    <property type="evidence" value="ECO:0007669"/>
    <property type="project" value="UniProtKB-SubCell"/>
</dbReference>
<dbReference type="InterPro" id="IPR010998">
    <property type="entry name" value="Integrase_recombinase_N"/>
</dbReference>
<evidence type="ECO:0000313" key="14">
    <source>
        <dbReference type="EMBL" id="KFI49326.1"/>
    </source>
</evidence>
<dbReference type="InterPro" id="IPR004107">
    <property type="entry name" value="Integrase_SAM-like_N"/>
</dbReference>
<feature type="active site" evidence="11">
    <location>
        <position position="275"/>
    </location>
</feature>
<keyword evidence="10 11" id="KW-0131">Cell cycle</keyword>
<sequence>MGELDNASALARLRERFIAHIAVERGLSAATVAAYESDLGKYFAWLGERGIDDPAHISRRDVEDYVAHLDAAGDSARSKARRLASVHMFHRFALAEHVVADDVSAAVKPPKGAGTLPDVLTVDEVARLLDAVPQPAVKPAVMGERGASVVSAEDAVLLRDKALLEFMYATGSRVSEAVGADLADIDLDEHVARLTGKGSKQRLVPLGTYACEALHRYIAAGRPALESAAKTKPERRAIFLNKRGKRLSRQSVWEIVRLAGERAHIDKPLHPHTLRHSFATHLIQGGADVRTVQELLGHASVTTTQIYTHVSPENLIETYLTAHPRAR</sequence>
<dbReference type="NCBIfam" id="NF001399">
    <property type="entry name" value="PRK00283.1"/>
    <property type="match status" value="1"/>
</dbReference>
<comment type="function">
    <text evidence="11">Site-specific tyrosine recombinase, which acts by catalyzing the cutting and rejoining of the recombining DNA molecules. The XerC-XerD complex is essential to convert dimers of the bacterial chromosome into monomers to permit their segregation at cell division. It also contributes to the segregational stability of plasmids.</text>
</comment>
<keyword evidence="8 11" id="KW-0238">DNA-binding</keyword>